<evidence type="ECO:0000313" key="2">
    <source>
        <dbReference type="Proteomes" id="UP001436297"/>
    </source>
</evidence>
<dbReference type="RefSeq" id="WP_251518701.1">
    <property type="nucleotide sequence ID" value="NZ_CP128355.1"/>
</dbReference>
<reference evidence="1 2" key="1">
    <citation type="journal article" date="2024" name="Pathogens">
        <title>Staphylococcus hsinchuensis sp. nov., Isolated from Soymilk.</title>
        <authorList>
            <person name="Wang Y.T."/>
            <person name="Lin Y.C."/>
            <person name="Hsieh Y.H."/>
            <person name="Lin Y.T."/>
            <person name="Hamada M."/>
            <person name="Chen C.C."/>
            <person name="Liou J.S."/>
            <person name="Lee A.Y."/>
            <person name="Zhang W.L."/>
            <person name="Chen Y.T."/>
            <person name="Huang C.H."/>
        </authorList>
    </citation>
    <scope>NUCLEOTIDE SEQUENCE [LARGE SCALE GENOMIC DNA]</scope>
    <source>
        <strain evidence="1 2">H164</strain>
    </source>
</reference>
<proteinExistence type="predicted"/>
<organism evidence="1 2">
    <name type="scientific">Staphylococcus hsinchuensis</name>
    <dbReference type="NCBI Taxonomy" id="3051183"/>
    <lineage>
        <taxon>Bacteria</taxon>
        <taxon>Bacillati</taxon>
        <taxon>Bacillota</taxon>
        <taxon>Bacilli</taxon>
        <taxon>Bacillales</taxon>
        <taxon>Staphylococcaceae</taxon>
        <taxon>Staphylococcus</taxon>
    </lineage>
</organism>
<gene>
    <name evidence="1" type="ORF">QQM35_04605</name>
</gene>
<evidence type="ECO:0000313" key="1">
    <source>
        <dbReference type="EMBL" id="XAF71380.1"/>
    </source>
</evidence>
<accession>A0ABZ3EG29</accession>
<protein>
    <recommendedName>
        <fullName evidence="3">Protein vraC</fullName>
    </recommendedName>
</protein>
<keyword evidence="2" id="KW-1185">Reference proteome</keyword>
<name>A0ABZ3EG29_9STAP</name>
<evidence type="ECO:0008006" key="3">
    <source>
        <dbReference type="Google" id="ProtNLM"/>
    </source>
</evidence>
<dbReference type="Proteomes" id="UP001436297">
    <property type="component" value="Chromosome"/>
</dbReference>
<sequence length="120" mass="14613">MQRYLKDGHELLEIEFDASEVKAYNQLFGIQPLTQVAPLFCAKLWPEFQLFQPFRYKNLILRETEVQQLQTLYVNERYHAHLYFLNQSKVRQFMKYTFKLEINKNREKCISITQVFLEEI</sequence>
<dbReference type="EMBL" id="CP128355">
    <property type="protein sequence ID" value="XAF71380.1"/>
    <property type="molecule type" value="Genomic_DNA"/>
</dbReference>